<dbReference type="CDD" id="cd02846">
    <property type="entry name" value="PAZ_argonaute_like"/>
    <property type="match status" value="1"/>
</dbReference>
<reference evidence="3 4" key="1">
    <citation type="submission" date="2019-03" db="EMBL/GenBank/DDBJ databases">
        <authorList>
            <person name="Gaulin E."/>
            <person name="Dumas B."/>
        </authorList>
    </citation>
    <scope>NUCLEOTIDE SEQUENCE [LARGE SCALE GENOMIC DNA]</scope>
    <source>
        <strain evidence="3">CBS 568.67</strain>
    </source>
</reference>
<dbReference type="Pfam" id="PF16487">
    <property type="entry name" value="ArgoMid"/>
    <property type="match status" value="1"/>
</dbReference>
<dbReference type="InterPro" id="IPR003100">
    <property type="entry name" value="PAZ_dom"/>
</dbReference>
<accession>A0A485LLC2</accession>
<dbReference type="Proteomes" id="UP000332933">
    <property type="component" value="Unassembled WGS sequence"/>
</dbReference>
<evidence type="ECO:0000313" key="4">
    <source>
        <dbReference type="Proteomes" id="UP000332933"/>
    </source>
</evidence>
<dbReference type="GO" id="GO:0003723">
    <property type="term" value="F:RNA binding"/>
    <property type="evidence" value="ECO:0007669"/>
    <property type="project" value="InterPro"/>
</dbReference>
<dbReference type="OrthoDB" id="10252740at2759"/>
<dbReference type="InterPro" id="IPR036085">
    <property type="entry name" value="PAZ_dom_sf"/>
</dbReference>
<name>A0A485LLC2_9STRA</name>
<reference evidence="2" key="2">
    <citation type="submission" date="2019-06" db="EMBL/GenBank/DDBJ databases">
        <title>Genomics analysis of Aphanomyces spp. identifies a new class of oomycete effector associated with host adaptation.</title>
        <authorList>
            <person name="Gaulin E."/>
        </authorList>
    </citation>
    <scope>NUCLEOTIDE SEQUENCE</scope>
    <source>
        <strain evidence="2">CBS 578.67</strain>
    </source>
</reference>
<proteinExistence type="predicted"/>
<dbReference type="Gene3D" id="3.40.50.2300">
    <property type="match status" value="1"/>
</dbReference>
<gene>
    <name evidence="3" type="primary">Aste57867_22605</name>
    <name evidence="2" type="ORF">As57867_022535</name>
    <name evidence="3" type="ORF">ASTE57867_22605</name>
</gene>
<keyword evidence="4" id="KW-1185">Reference proteome</keyword>
<evidence type="ECO:0000259" key="1">
    <source>
        <dbReference type="PROSITE" id="PS50821"/>
    </source>
</evidence>
<dbReference type="Pfam" id="PF02170">
    <property type="entry name" value="PAZ"/>
    <property type="match status" value="1"/>
</dbReference>
<dbReference type="EMBL" id="VJMH01007095">
    <property type="protein sequence ID" value="KAF0685526.1"/>
    <property type="molecule type" value="Genomic_DNA"/>
</dbReference>
<dbReference type="AlphaFoldDB" id="A0A485LLC2"/>
<feature type="domain" description="PAZ" evidence="1">
    <location>
        <begin position="2"/>
        <end position="112"/>
    </location>
</feature>
<dbReference type="EMBL" id="CAADRA010007121">
    <property type="protein sequence ID" value="VFT99262.1"/>
    <property type="molecule type" value="Genomic_DNA"/>
</dbReference>
<evidence type="ECO:0000313" key="3">
    <source>
        <dbReference type="EMBL" id="VFT99262.1"/>
    </source>
</evidence>
<protein>
    <submittedName>
        <fullName evidence="3">Aste57867_22605 protein</fullName>
    </submittedName>
</protein>
<dbReference type="SUPFAM" id="SSF101690">
    <property type="entry name" value="PAZ domain"/>
    <property type="match status" value="1"/>
</dbReference>
<dbReference type="InterPro" id="IPR032473">
    <property type="entry name" value="Argonaute_Mid_dom"/>
</dbReference>
<organism evidence="3 4">
    <name type="scientific">Aphanomyces stellatus</name>
    <dbReference type="NCBI Taxonomy" id="120398"/>
    <lineage>
        <taxon>Eukaryota</taxon>
        <taxon>Sar</taxon>
        <taxon>Stramenopiles</taxon>
        <taxon>Oomycota</taxon>
        <taxon>Saprolegniomycetes</taxon>
        <taxon>Saprolegniales</taxon>
        <taxon>Verrucalvaceae</taxon>
        <taxon>Aphanomyces</taxon>
    </lineage>
</organism>
<dbReference type="PROSITE" id="PS50821">
    <property type="entry name" value="PAZ"/>
    <property type="match status" value="1"/>
</dbReference>
<dbReference type="PANTHER" id="PTHR22891">
    <property type="entry name" value="EUKARYOTIC TRANSLATION INITIATION FACTOR 2C"/>
    <property type="match status" value="1"/>
</dbReference>
<evidence type="ECO:0000313" key="2">
    <source>
        <dbReference type="EMBL" id="KAF0685526.1"/>
    </source>
</evidence>
<dbReference type="Gene3D" id="2.170.260.10">
    <property type="entry name" value="paz domain"/>
    <property type="match status" value="1"/>
</dbReference>
<dbReference type="SMART" id="SM00949">
    <property type="entry name" value="PAZ"/>
    <property type="match status" value="1"/>
</dbReference>
<sequence>MPALDYLVETCRLQDVPASLNKTQVADANKSFRGVKITVTHRGTVDRQYRVNRLKRSAKETMMEVDGGGRMNIADYFAQNYRPLRYPNLPLLHVGSPSNTIYMPMEVCNIMGGYKCPRKATDNQVANMITHTATHPENRRQKIEQRVREPILKWTIHWIRRELAPPDMLYSGNKTLHPSNGAWNMRNIGLFQGMKLSSYAVLSLCDPRRTTEADILDFFKALVEHMKGLGMLPRQPSRQS</sequence>